<dbReference type="PANTHER" id="PTHR11406:SF23">
    <property type="entry name" value="PHOSPHOGLYCERATE KINASE 1, CHLOROPLASTIC-RELATED"/>
    <property type="match status" value="1"/>
</dbReference>
<keyword evidence="11 12" id="KW-0067">ATP-binding</keyword>
<dbReference type="GO" id="GO:0006094">
    <property type="term" value="P:gluconeogenesis"/>
    <property type="evidence" value="ECO:0007669"/>
    <property type="project" value="TreeGrafter"/>
</dbReference>
<organism evidence="16 17">
    <name type="scientific">Polynucleobacter cosmopolitanus</name>
    <dbReference type="NCBI Taxonomy" id="351345"/>
    <lineage>
        <taxon>Bacteria</taxon>
        <taxon>Pseudomonadati</taxon>
        <taxon>Pseudomonadota</taxon>
        <taxon>Betaproteobacteria</taxon>
        <taxon>Burkholderiales</taxon>
        <taxon>Burkholderiaceae</taxon>
        <taxon>Polynucleobacter</taxon>
    </lineage>
</organism>
<name>A0A229FVK0_9BURK</name>
<evidence type="ECO:0000256" key="11">
    <source>
        <dbReference type="ARBA" id="ARBA00022840"/>
    </source>
</evidence>
<dbReference type="InterPro" id="IPR015911">
    <property type="entry name" value="Phosphoglycerate_kinase_CS"/>
</dbReference>
<evidence type="ECO:0000256" key="15">
    <source>
        <dbReference type="RuleBase" id="RU000532"/>
    </source>
</evidence>
<keyword evidence="8 12" id="KW-0808">Transferase</keyword>
<comment type="subcellular location">
    <subcellularLocation>
        <location evidence="2 12">Cytoplasm</location>
    </subcellularLocation>
</comment>
<feature type="binding site" evidence="12 14">
    <location>
        <position position="209"/>
    </location>
    <ligand>
        <name>ATP</name>
        <dbReference type="ChEBI" id="CHEBI:30616"/>
    </ligand>
</feature>
<feature type="binding site" evidence="12 14">
    <location>
        <begin position="357"/>
        <end position="360"/>
    </location>
    <ligand>
        <name>ATP</name>
        <dbReference type="ChEBI" id="CHEBI:30616"/>
    </ligand>
</feature>
<evidence type="ECO:0000256" key="5">
    <source>
        <dbReference type="ARBA" id="ARBA00011245"/>
    </source>
</evidence>
<evidence type="ECO:0000256" key="6">
    <source>
        <dbReference type="ARBA" id="ARBA00013061"/>
    </source>
</evidence>
<keyword evidence="12" id="KW-0324">Glycolysis</keyword>
<evidence type="ECO:0000313" key="16">
    <source>
        <dbReference type="EMBL" id="OXL15690.1"/>
    </source>
</evidence>
<gene>
    <name evidence="12 16" type="primary">pgk</name>
    <name evidence="16" type="ORF">AOC33_00900</name>
</gene>
<dbReference type="InterPro" id="IPR001576">
    <property type="entry name" value="Phosphoglycerate_kinase"/>
</dbReference>
<evidence type="ECO:0000256" key="3">
    <source>
        <dbReference type="ARBA" id="ARBA00005215"/>
    </source>
</evidence>
<comment type="pathway">
    <text evidence="3">Carbohydrate biosynthesis; Calvin cycle.</text>
</comment>
<evidence type="ECO:0000256" key="13">
    <source>
        <dbReference type="PIRSR" id="PIRSR000724-1"/>
    </source>
</evidence>
<dbReference type="PRINTS" id="PR00477">
    <property type="entry name" value="PHGLYCKINASE"/>
</dbReference>
<dbReference type="HAMAP" id="MF_00145">
    <property type="entry name" value="Phosphoglyc_kinase"/>
    <property type="match status" value="1"/>
</dbReference>
<dbReference type="FunFam" id="3.40.50.1260:FF:000001">
    <property type="entry name" value="Phosphoglycerate kinase"/>
    <property type="match status" value="1"/>
</dbReference>
<dbReference type="EC" id="2.7.2.3" evidence="6 12"/>
<accession>A0A229FVK0</accession>
<dbReference type="SUPFAM" id="SSF53748">
    <property type="entry name" value="Phosphoglycerate kinase"/>
    <property type="match status" value="1"/>
</dbReference>
<dbReference type="GO" id="GO:0006096">
    <property type="term" value="P:glycolytic process"/>
    <property type="evidence" value="ECO:0007669"/>
    <property type="project" value="UniProtKB-UniRule"/>
</dbReference>
<dbReference type="Pfam" id="PF00162">
    <property type="entry name" value="PGK"/>
    <property type="match status" value="1"/>
</dbReference>
<keyword evidence="17" id="KW-1185">Reference proteome</keyword>
<evidence type="ECO:0000256" key="1">
    <source>
        <dbReference type="ARBA" id="ARBA00000642"/>
    </source>
</evidence>
<dbReference type="EMBL" id="NJGG01000001">
    <property type="protein sequence ID" value="OXL15690.1"/>
    <property type="molecule type" value="Genomic_DNA"/>
</dbReference>
<dbReference type="GO" id="GO:0043531">
    <property type="term" value="F:ADP binding"/>
    <property type="evidence" value="ECO:0007669"/>
    <property type="project" value="TreeGrafter"/>
</dbReference>
<comment type="pathway">
    <text evidence="12">Carbohydrate degradation; glycolysis; pyruvate from D-glyceraldehyde 3-phosphate: step 2/5.</text>
</comment>
<feature type="binding site" evidence="12 13">
    <location>
        <begin position="70"/>
        <end position="73"/>
    </location>
    <ligand>
        <name>substrate</name>
    </ligand>
</feature>
<dbReference type="RefSeq" id="WP_089514729.1">
    <property type="nucleotide sequence ID" value="NZ_NJGG01000001.1"/>
</dbReference>
<proteinExistence type="inferred from homology"/>
<evidence type="ECO:0000256" key="7">
    <source>
        <dbReference type="ARBA" id="ARBA00022490"/>
    </source>
</evidence>
<dbReference type="FunFam" id="3.40.50.1260:FF:000002">
    <property type="entry name" value="Phosphoglycerate kinase"/>
    <property type="match status" value="1"/>
</dbReference>
<dbReference type="InterPro" id="IPR015824">
    <property type="entry name" value="Phosphoglycerate_kinase_N"/>
</dbReference>
<evidence type="ECO:0000256" key="4">
    <source>
        <dbReference type="ARBA" id="ARBA00008982"/>
    </source>
</evidence>
<dbReference type="PANTHER" id="PTHR11406">
    <property type="entry name" value="PHOSPHOGLYCERATE KINASE"/>
    <property type="match status" value="1"/>
</dbReference>
<feature type="binding site" evidence="12">
    <location>
        <position position="47"/>
    </location>
    <ligand>
        <name>substrate</name>
    </ligand>
</feature>
<evidence type="ECO:0000256" key="2">
    <source>
        <dbReference type="ARBA" id="ARBA00004496"/>
    </source>
</evidence>
<comment type="caution">
    <text evidence="16">The sequence shown here is derived from an EMBL/GenBank/DDBJ whole genome shotgun (WGS) entry which is preliminary data.</text>
</comment>
<reference evidence="16 17" key="1">
    <citation type="submission" date="2017-06" db="EMBL/GenBank/DDBJ databases">
        <title>Reclassification of a Polynucleobacter cosmopolitanus strain isolated from tropical Lake Victoria as Polynucleobacter victoriensis comb. nov.</title>
        <authorList>
            <person name="Hahn M.W."/>
        </authorList>
    </citation>
    <scope>NUCLEOTIDE SEQUENCE [LARGE SCALE GENOMIC DNA]</scope>
    <source>
        <strain evidence="16 17">MWH-MoIso2</strain>
    </source>
</reference>
<feature type="binding site" evidence="12">
    <location>
        <position position="158"/>
    </location>
    <ligand>
        <name>substrate</name>
    </ligand>
</feature>
<dbReference type="GO" id="GO:0005829">
    <property type="term" value="C:cytosol"/>
    <property type="evidence" value="ECO:0007669"/>
    <property type="project" value="TreeGrafter"/>
</dbReference>
<dbReference type="InterPro" id="IPR036043">
    <property type="entry name" value="Phosphoglycerate_kinase_sf"/>
</dbReference>
<dbReference type="Proteomes" id="UP000215188">
    <property type="component" value="Unassembled WGS sequence"/>
</dbReference>
<keyword evidence="7 12" id="KW-0963">Cytoplasm</keyword>
<feature type="binding site" evidence="12 14">
    <location>
        <position position="331"/>
    </location>
    <ligand>
        <name>ATP</name>
        <dbReference type="ChEBI" id="CHEBI:30616"/>
    </ligand>
</feature>
<feature type="binding site" evidence="13">
    <location>
        <position position="47"/>
    </location>
    <ligand>
        <name>(2R)-3-phosphoglycerate</name>
        <dbReference type="ChEBI" id="CHEBI:58272"/>
    </ligand>
</feature>
<protein>
    <recommendedName>
        <fullName evidence="6 12">Phosphoglycerate kinase</fullName>
        <ecNumber evidence="6 12">2.7.2.3</ecNumber>
    </recommendedName>
</protein>
<keyword evidence="9 12" id="KW-0547">Nucleotide-binding</keyword>
<sequence length="404" mass="42471">MPGTSKLQFNRLSTLAANGQLKGKRVFIRADLNVPQDEAGNITEDTRIRASIPAIKLALDSGAAVMVTSHLGRPTEGEFRPEDTLAPVADRIAELMERKVPLISHWVEGGFEIQPGDLVLLENCRLNKGEKKNNDELAKKMASLCDVYVNDAFGTAHRAEATTHGMAKFAPVACAGPLMAAELDALGKALTDPKRPLVAIVAGSKVSTKLTILKSLAEKVDQLIVGGGIANTFMLAAGLPIGRSLAEPDLINEAKAIIDLMAKRGASVPIPVDVVVANELSPLARANRVASTDVRPDDMILDVGPKTSAELTSIIAHAGTIVWNGPIGVFEIDQFGGGTKMLAAAIAHSPAFSIAGGGDTLAAIAKYGIEKQVDYISTGGGAFLEFLEGKTLPAFAILSERADK</sequence>
<evidence type="ECO:0000256" key="8">
    <source>
        <dbReference type="ARBA" id="ARBA00022679"/>
    </source>
</evidence>
<evidence type="ECO:0000313" key="17">
    <source>
        <dbReference type="Proteomes" id="UP000215188"/>
    </source>
</evidence>
<comment type="subunit">
    <text evidence="5 12">Monomer.</text>
</comment>
<keyword evidence="10 12" id="KW-0418">Kinase</keyword>
<feature type="binding site" evidence="13">
    <location>
        <position position="125"/>
    </location>
    <ligand>
        <name>(2R)-3-phosphoglycerate</name>
        <dbReference type="ChEBI" id="CHEBI:58272"/>
    </ligand>
</feature>
<comment type="catalytic activity">
    <reaction evidence="1 12 15">
        <text>(2R)-3-phosphoglycerate + ATP = (2R)-3-phospho-glyceroyl phosphate + ADP</text>
        <dbReference type="Rhea" id="RHEA:14801"/>
        <dbReference type="ChEBI" id="CHEBI:30616"/>
        <dbReference type="ChEBI" id="CHEBI:57604"/>
        <dbReference type="ChEBI" id="CHEBI:58272"/>
        <dbReference type="ChEBI" id="CHEBI:456216"/>
        <dbReference type="EC" id="2.7.2.3"/>
    </reaction>
</comment>
<feature type="binding site" evidence="13">
    <location>
        <position position="158"/>
    </location>
    <ligand>
        <name>(2R)-3-phosphoglycerate</name>
        <dbReference type="ChEBI" id="CHEBI:58272"/>
    </ligand>
</feature>
<dbReference type="PROSITE" id="PS00111">
    <property type="entry name" value="PGLYCERATE_KINASE"/>
    <property type="match status" value="1"/>
</dbReference>
<dbReference type="GO" id="GO:0004618">
    <property type="term" value="F:phosphoglycerate kinase activity"/>
    <property type="evidence" value="ECO:0007669"/>
    <property type="project" value="UniProtKB-UniRule"/>
</dbReference>
<comment type="caution">
    <text evidence="12">Lacks conserved residue(s) required for the propagation of feature annotation.</text>
</comment>
<dbReference type="PIRSF" id="PIRSF000724">
    <property type="entry name" value="Pgk"/>
    <property type="match status" value="1"/>
</dbReference>
<dbReference type="GO" id="GO:0005524">
    <property type="term" value="F:ATP binding"/>
    <property type="evidence" value="ECO:0007669"/>
    <property type="project" value="UniProtKB-KW"/>
</dbReference>
<feature type="binding site" evidence="12">
    <location>
        <position position="125"/>
    </location>
    <ligand>
        <name>substrate</name>
    </ligand>
</feature>
<dbReference type="UniPathway" id="UPA00109">
    <property type="reaction ID" value="UER00185"/>
</dbReference>
<evidence type="ECO:0000256" key="9">
    <source>
        <dbReference type="ARBA" id="ARBA00022741"/>
    </source>
</evidence>
<feature type="binding site" evidence="12 13">
    <location>
        <begin position="31"/>
        <end position="33"/>
    </location>
    <ligand>
        <name>substrate</name>
    </ligand>
</feature>
<dbReference type="Gene3D" id="3.40.50.1260">
    <property type="entry name" value="Phosphoglycerate kinase, N-terminal domain"/>
    <property type="match status" value="2"/>
</dbReference>
<dbReference type="AlphaFoldDB" id="A0A229FVK0"/>
<evidence type="ECO:0000256" key="10">
    <source>
        <dbReference type="ARBA" id="ARBA00022777"/>
    </source>
</evidence>
<evidence type="ECO:0000256" key="12">
    <source>
        <dbReference type="HAMAP-Rule" id="MF_00145"/>
    </source>
</evidence>
<dbReference type="OrthoDB" id="9808460at2"/>
<comment type="similarity">
    <text evidence="4 12 15">Belongs to the phosphoglycerate kinase family.</text>
</comment>
<evidence type="ECO:0000256" key="14">
    <source>
        <dbReference type="PIRSR" id="PIRSR000724-2"/>
    </source>
</evidence>